<evidence type="ECO:0000256" key="2">
    <source>
        <dbReference type="ARBA" id="ARBA00023235"/>
    </source>
</evidence>
<dbReference type="InterPro" id="IPR050188">
    <property type="entry name" value="RluA_PseudoU_synthase"/>
</dbReference>
<dbReference type="GO" id="GO:0003723">
    <property type="term" value="F:RNA binding"/>
    <property type="evidence" value="ECO:0007669"/>
    <property type="project" value="InterPro"/>
</dbReference>
<keyword evidence="2" id="KW-0413">Isomerase</keyword>
<proteinExistence type="inferred from homology"/>
<reference evidence="4 5" key="2">
    <citation type="journal article" date="2010" name="J. Bacteriol.">
        <title>Genome sequence of the polysaccharide-degrading, thermophilic anaerobe Spirochaeta thermophila DSM 6192.</title>
        <authorList>
            <person name="Angelov A."/>
            <person name="Liebl S."/>
            <person name="Ballschmiter M."/>
            <person name="Bomeke M."/>
            <person name="Lehmann R."/>
            <person name="Liesegang H."/>
            <person name="Daniel R."/>
            <person name="Liebl W."/>
        </authorList>
    </citation>
    <scope>NUCLEOTIDE SEQUENCE [LARGE SCALE GENOMIC DNA]</scope>
    <source>
        <strain evidence="5">ATCC 49972 / DSM 6192 / RI 19.B1</strain>
    </source>
</reference>
<dbReference type="PaxDb" id="665571-STHERM_c21370"/>
<dbReference type="GO" id="GO:0001522">
    <property type="term" value="P:pseudouridine synthesis"/>
    <property type="evidence" value="ECO:0007669"/>
    <property type="project" value="InterPro"/>
</dbReference>
<dbReference type="Pfam" id="PF00849">
    <property type="entry name" value="PseudoU_synth_2"/>
    <property type="match status" value="1"/>
</dbReference>
<sequence length="256" mass="29319">MDIIYEDAHIIAVNKTGEELVQQNSVMEGTLQESLLEHLRMRDGAEAPPRLHLVNRLDRPTSGIVLFARHRKAAGKFSHLFRRRGVYKLYWAVLDAPPPLPSDTVEHYIVENRRINKSFAFAEKKEGSEYARLSYQVIGSGDRYFFVVVRLHTGRHHQIRAQFSALGCHIKGDIKYGAKRTNRGGGIHLHARLLAFIHPFTGERVVITADPPADSLWEEFARQDAHFRREYRYAFWDEVDWVSDLLHPPSAGVLSG</sequence>
<dbReference type="GO" id="GO:0009982">
    <property type="term" value="F:pseudouridine synthase activity"/>
    <property type="evidence" value="ECO:0007669"/>
    <property type="project" value="InterPro"/>
</dbReference>
<dbReference type="GO" id="GO:0140098">
    <property type="term" value="F:catalytic activity, acting on RNA"/>
    <property type="evidence" value="ECO:0007669"/>
    <property type="project" value="UniProtKB-ARBA"/>
</dbReference>
<reference key="1">
    <citation type="submission" date="2009-08" db="EMBL/GenBank/DDBJ databases">
        <title>The genome sequence of Spirochaeta thermophila DSM6192.</title>
        <authorList>
            <person name="Angelov A."/>
            <person name="Mientus M."/>
            <person name="Wittenberg S."/>
            <person name="Lehmann R."/>
            <person name="Liesegang H."/>
            <person name="Daniel R."/>
            <person name="Liebl W."/>
        </authorList>
    </citation>
    <scope>NUCLEOTIDE SEQUENCE</scope>
    <source>
        <strain>DSM 6192</strain>
    </source>
</reference>
<evidence type="ECO:0000313" key="5">
    <source>
        <dbReference type="Proteomes" id="UP000001296"/>
    </source>
</evidence>
<name>E0RR90_WINT6</name>
<dbReference type="eggNOG" id="COG0564">
    <property type="taxonomic scope" value="Bacteria"/>
</dbReference>
<dbReference type="InterPro" id="IPR006145">
    <property type="entry name" value="PsdUridine_synth_RsuA/RluA"/>
</dbReference>
<feature type="domain" description="Pseudouridine synthase RsuA/RluA-like" evidence="3">
    <location>
        <begin position="9"/>
        <end position="165"/>
    </location>
</feature>
<comment type="similarity">
    <text evidence="1">Belongs to the pseudouridine synthase RluA family.</text>
</comment>
<evidence type="ECO:0000256" key="1">
    <source>
        <dbReference type="ARBA" id="ARBA00010876"/>
    </source>
</evidence>
<accession>E0RR90</accession>
<dbReference type="PANTHER" id="PTHR21600:SF83">
    <property type="entry name" value="PSEUDOURIDYLATE SYNTHASE RPUSD4, MITOCHONDRIAL"/>
    <property type="match status" value="1"/>
</dbReference>
<dbReference type="InterPro" id="IPR020103">
    <property type="entry name" value="PsdUridine_synth_cat_dom_sf"/>
</dbReference>
<dbReference type="SUPFAM" id="SSF55120">
    <property type="entry name" value="Pseudouridine synthase"/>
    <property type="match status" value="1"/>
</dbReference>
<dbReference type="Proteomes" id="UP000001296">
    <property type="component" value="Chromosome"/>
</dbReference>
<dbReference type="PROSITE" id="PS01129">
    <property type="entry name" value="PSI_RLU"/>
    <property type="match status" value="1"/>
</dbReference>
<dbReference type="EMBL" id="CP001698">
    <property type="protein sequence ID" value="ADN03067.1"/>
    <property type="molecule type" value="Genomic_DNA"/>
</dbReference>
<dbReference type="Gene3D" id="3.30.2350.10">
    <property type="entry name" value="Pseudouridine synthase"/>
    <property type="match status" value="1"/>
</dbReference>
<dbReference type="GO" id="GO:0006396">
    <property type="term" value="P:RNA processing"/>
    <property type="evidence" value="ECO:0007669"/>
    <property type="project" value="UniProtKB-ARBA"/>
</dbReference>
<dbReference type="InterPro" id="IPR006224">
    <property type="entry name" value="PsdUridine_synth_RluA-like_CS"/>
</dbReference>
<dbReference type="PANTHER" id="PTHR21600">
    <property type="entry name" value="MITOCHONDRIAL RNA PSEUDOURIDINE SYNTHASE"/>
    <property type="match status" value="1"/>
</dbReference>
<dbReference type="HOGENOM" id="CLU_016902_11_2_12"/>
<gene>
    <name evidence="4" type="ordered locus">STHERM_c21370</name>
</gene>
<dbReference type="AlphaFoldDB" id="E0RR90"/>
<evidence type="ECO:0000259" key="3">
    <source>
        <dbReference type="Pfam" id="PF00849"/>
    </source>
</evidence>
<protein>
    <submittedName>
        <fullName evidence="4">Pseudouridine synthase</fullName>
    </submittedName>
</protein>
<dbReference type="RefSeq" id="WP_013314905.1">
    <property type="nucleotide sequence ID" value="NC_014484.1"/>
</dbReference>
<dbReference type="KEGG" id="sta:STHERM_c21370"/>
<dbReference type="CDD" id="cd02869">
    <property type="entry name" value="PseudoU_synth_RluA_like"/>
    <property type="match status" value="1"/>
</dbReference>
<evidence type="ECO:0000313" key="4">
    <source>
        <dbReference type="EMBL" id="ADN03067.1"/>
    </source>
</evidence>
<organism evidence="4 5">
    <name type="scientific">Winmispira thermophila (strain ATCC 49972 / DSM 6192 / RI 19.B1)</name>
    <name type="common">Spirochaeta thermophila</name>
    <dbReference type="NCBI Taxonomy" id="665571"/>
    <lineage>
        <taxon>Bacteria</taxon>
        <taxon>Pseudomonadati</taxon>
        <taxon>Spirochaetota</taxon>
        <taxon>Spirochaetia</taxon>
        <taxon>Winmispirales</taxon>
        <taxon>Winmispiraceae</taxon>
        <taxon>Winmispira</taxon>
    </lineage>
</organism>